<evidence type="ECO:0000313" key="3">
    <source>
        <dbReference type="EMBL" id="PIY31939.1"/>
    </source>
</evidence>
<dbReference type="RefSeq" id="WP_406607957.1">
    <property type="nucleotide sequence ID" value="NZ_PFKO01000280.1"/>
</dbReference>
<dbReference type="EMBL" id="PFKO01000280">
    <property type="protein sequence ID" value="PIY31939.1"/>
    <property type="molecule type" value="Genomic_DNA"/>
</dbReference>
<dbReference type="SUPFAM" id="SSF89447">
    <property type="entry name" value="AbrB/MazE/MraZ-like"/>
    <property type="match status" value="1"/>
</dbReference>
<dbReference type="InterPro" id="IPR037914">
    <property type="entry name" value="SpoVT-AbrB_sf"/>
</dbReference>
<dbReference type="PROSITE" id="PS51740">
    <property type="entry name" value="SPOVT_ABRB"/>
    <property type="match status" value="1"/>
</dbReference>
<reference evidence="3 4" key="1">
    <citation type="submission" date="2017-09" db="EMBL/GenBank/DDBJ databases">
        <title>Depth-based differentiation of microbial function through sediment-hosted aquifers and enrichment of novel symbionts in the deep terrestrial subsurface.</title>
        <authorList>
            <person name="Probst A.J."/>
            <person name="Ladd B."/>
            <person name="Jarett J.K."/>
            <person name="Geller-Mcgrath D.E."/>
            <person name="Sieber C.M."/>
            <person name="Emerson J.B."/>
            <person name="Anantharaman K."/>
            <person name="Thomas B.C."/>
            <person name="Malmstrom R."/>
            <person name="Stieglmeier M."/>
            <person name="Klingl A."/>
            <person name="Woyke T."/>
            <person name="Ryan C.M."/>
            <person name="Banfield J.F."/>
        </authorList>
    </citation>
    <scope>NUCLEOTIDE SEQUENCE [LARGE SCALE GENOMIC DNA]</scope>
    <source>
        <strain evidence="3">CG_4_10_14_3_um_filter_34_13</strain>
    </source>
</reference>
<dbReference type="InterPro" id="IPR052975">
    <property type="entry name" value="Repressor-like_regulatory"/>
</dbReference>
<dbReference type="Proteomes" id="UP000230646">
    <property type="component" value="Unassembled WGS sequence"/>
</dbReference>
<protein>
    <submittedName>
        <fullName evidence="3">AbrB family transcriptional regulator</fullName>
    </submittedName>
</protein>
<name>A0A2M7PMW6_9BACT</name>
<dbReference type="PANTHER" id="PTHR34860">
    <property type="entry name" value="REPRESSOR-LIKE PROTEIN SSO7C3"/>
    <property type="match status" value="1"/>
</dbReference>
<keyword evidence="1" id="KW-0238">DNA-binding</keyword>
<feature type="domain" description="SpoVT-AbrB" evidence="2">
    <location>
        <begin position="2"/>
        <end position="47"/>
    </location>
</feature>
<evidence type="ECO:0000313" key="4">
    <source>
        <dbReference type="Proteomes" id="UP000230646"/>
    </source>
</evidence>
<gene>
    <name evidence="3" type="ORF">COZ07_07355</name>
</gene>
<comment type="caution">
    <text evidence="3">The sequence shown here is derived from an EMBL/GenBank/DDBJ whole genome shotgun (WGS) entry which is preliminary data.</text>
</comment>
<organism evidence="3 4">
    <name type="scientific">Candidatus Infernicultor aquiphilus</name>
    <dbReference type="NCBI Taxonomy" id="1805029"/>
    <lineage>
        <taxon>Bacteria</taxon>
        <taxon>Pseudomonadati</taxon>
        <taxon>Atribacterota</taxon>
        <taxon>Candidatus Phoenicimicrobiia</taxon>
        <taxon>Candidatus Pheonicimicrobiales</taxon>
        <taxon>Candidatus Phoenicimicrobiaceae</taxon>
        <taxon>Candidatus Infernicultor</taxon>
    </lineage>
</organism>
<proteinExistence type="predicted"/>
<dbReference type="AlphaFoldDB" id="A0A2M7PMW6"/>
<accession>A0A2M7PMW6</accession>
<evidence type="ECO:0000256" key="1">
    <source>
        <dbReference type="PROSITE-ProRule" id="PRU01076"/>
    </source>
</evidence>
<dbReference type="PANTHER" id="PTHR34860:SF6">
    <property type="entry name" value="REPRESSOR-LIKE PROTEIN SSO7C3"/>
    <property type="match status" value="1"/>
</dbReference>
<dbReference type="Gene3D" id="2.10.260.10">
    <property type="match status" value="1"/>
</dbReference>
<dbReference type="Pfam" id="PF04014">
    <property type="entry name" value="MazE_antitoxin"/>
    <property type="match status" value="1"/>
</dbReference>
<sequence length="80" mass="9326">MKTMIKVSSKYQIVIPRDIREKLNLKAGDKLIIKTNNEKIIIYPQPKSYAKYALGLGKEIWQGIDATEYVRKERETKSQL</sequence>
<dbReference type="NCBIfam" id="TIGR01439">
    <property type="entry name" value="lp_hng_hel_AbrB"/>
    <property type="match status" value="1"/>
</dbReference>
<dbReference type="GO" id="GO:0003677">
    <property type="term" value="F:DNA binding"/>
    <property type="evidence" value="ECO:0007669"/>
    <property type="project" value="UniProtKB-UniRule"/>
</dbReference>
<evidence type="ECO:0000259" key="2">
    <source>
        <dbReference type="PROSITE" id="PS51740"/>
    </source>
</evidence>
<dbReference type="InterPro" id="IPR007159">
    <property type="entry name" value="SpoVT-AbrB_dom"/>
</dbReference>
<dbReference type="SMART" id="SM00966">
    <property type="entry name" value="SpoVT_AbrB"/>
    <property type="match status" value="1"/>
</dbReference>